<proteinExistence type="predicted"/>
<comment type="caution">
    <text evidence="1">The sequence shown here is derived from an EMBL/GenBank/DDBJ whole genome shotgun (WGS) entry which is preliminary data.</text>
</comment>
<evidence type="ECO:0000313" key="1">
    <source>
        <dbReference type="EMBL" id="MFD1835063.1"/>
    </source>
</evidence>
<dbReference type="RefSeq" id="WP_343904273.1">
    <property type="nucleotide sequence ID" value="NZ_BAAAIS010000002.1"/>
</dbReference>
<reference evidence="2" key="1">
    <citation type="journal article" date="2019" name="Int. J. Syst. Evol. Microbiol.">
        <title>The Global Catalogue of Microorganisms (GCM) 10K type strain sequencing project: providing services to taxonomists for standard genome sequencing and annotation.</title>
        <authorList>
            <consortium name="The Broad Institute Genomics Platform"/>
            <consortium name="The Broad Institute Genome Sequencing Center for Infectious Disease"/>
            <person name="Wu L."/>
            <person name="Ma J."/>
        </authorList>
    </citation>
    <scope>NUCLEOTIDE SEQUENCE [LARGE SCALE GENOMIC DNA]</scope>
    <source>
        <strain evidence="2">JCM 11650</strain>
    </source>
</reference>
<keyword evidence="2" id="KW-1185">Reference proteome</keyword>
<dbReference type="EMBL" id="JBHUFL010000002">
    <property type="protein sequence ID" value="MFD1835063.1"/>
    <property type="molecule type" value="Genomic_DNA"/>
</dbReference>
<accession>A0ABW4PW56</accession>
<protein>
    <submittedName>
        <fullName evidence="1">Uncharacterized protein</fullName>
    </submittedName>
</protein>
<name>A0ABW4PW56_9MICO</name>
<evidence type="ECO:0000313" key="2">
    <source>
        <dbReference type="Proteomes" id="UP001597280"/>
    </source>
</evidence>
<dbReference type="Proteomes" id="UP001597280">
    <property type="component" value="Unassembled WGS sequence"/>
</dbReference>
<gene>
    <name evidence="1" type="ORF">ACFSDA_08215</name>
</gene>
<organism evidence="1 2">
    <name type="scientific">Brachybacterium rhamnosum</name>
    <dbReference type="NCBI Taxonomy" id="173361"/>
    <lineage>
        <taxon>Bacteria</taxon>
        <taxon>Bacillati</taxon>
        <taxon>Actinomycetota</taxon>
        <taxon>Actinomycetes</taxon>
        <taxon>Micrococcales</taxon>
        <taxon>Dermabacteraceae</taxon>
        <taxon>Brachybacterium</taxon>
    </lineage>
</organism>
<sequence length="113" mass="12793">MTGHEVYLAHQAVQQHVAGLVIRYGITLDGPEVEWAHSDLDDSLPAYSVRVRTGGHELLLRSEEWVGRTDEVQPRVFGWLLAHVDLHAAKLQTDSKRLAPEWLQAWQQVHPDG</sequence>